<dbReference type="Gene3D" id="1.10.287.1490">
    <property type="match status" value="1"/>
</dbReference>
<sequence>MPDETAGSAELRERLRTAEESLRAAEDRILTLETALSKVEDRHDEFRQEMKTEVQSLRATIQDIKTQIANVMQTMTDTNASLKTIEKKLDAAQDERAERDKSQKTMFWVAATFGPYILAALIAIGAYLKAHL</sequence>
<evidence type="ECO:0000313" key="3">
    <source>
        <dbReference type="EMBL" id="MBF0883325.1"/>
    </source>
</evidence>
<comment type="caution">
    <text evidence="3">The sequence shown here is derived from an EMBL/GenBank/DDBJ whole genome shotgun (WGS) entry which is preliminary data.</text>
</comment>
<dbReference type="SUPFAM" id="SSF57997">
    <property type="entry name" value="Tropomyosin"/>
    <property type="match status" value="1"/>
</dbReference>
<feature type="transmembrane region" description="Helical" evidence="2">
    <location>
        <begin position="106"/>
        <end position="128"/>
    </location>
</feature>
<keyword evidence="2" id="KW-0472">Membrane</keyword>
<evidence type="ECO:0000256" key="2">
    <source>
        <dbReference type="SAM" id="Phobius"/>
    </source>
</evidence>
<organism evidence="3 4">
    <name type="scientific">Gluconobacter potus</name>
    <dbReference type="NCBI Taxonomy" id="2724927"/>
    <lineage>
        <taxon>Bacteria</taxon>
        <taxon>Pseudomonadati</taxon>
        <taxon>Pseudomonadota</taxon>
        <taxon>Alphaproteobacteria</taxon>
        <taxon>Acetobacterales</taxon>
        <taxon>Acetobacteraceae</taxon>
        <taxon>Gluconobacter</taxon>
    </lineage>
</organism>
<name>A0ABR9YNG4_9PROT</name>
<keyword evidence="4" id="KW-1185">Reference proteome</keyword>
<evidence type="ECO:0008006" key="5">
    <source>
        <dbReference type="Google" id="ProtNLM"/>
    </source>
</evidence>
<evidence type="ECO:0000313" key="4">
    <source>
        <dbReference type="Proteomes" id="UP000644588"/>
    </source>
</evidence>
<dbReference type="EMBL" id="JABCQF010000007">
    <property type="protein sequence ID" value="MBF0883325.1"/>
    <property type="molecule type" value="Genomic_DNA"/>
</dbReference>
<dbReference type="RefSeq" id="WP_194265079.1">
    <property type="nucleotide sequence ID" value="NZ_JABCQF010000007.1"/>
</dbReference>
<evidence type="ECO:0000256" key="1">
    <source>
        <dbReference type="SAM" id="Coils"/>
    </source>
</evidence>
<proteinExistence type="predicted"/>
<keyword evidence="2" id="KW-1133">Transmembrane helix</keyword>
<keyword evidence="2" id="KW-0812">Transmembrane</keyword>
<keyword evidence="1" id="KW-0175">Coiled coil</keyword>
<protein>
    <recommendedName>
        <fullName evidence="5">DUF1640 domain-containing protein</fullName>
    </recommendedName>
</protein>
<reference evidence="3 4" key="2">
    <citation type="submission" date="2020-11" db="EMBL/GenBank/DDBJ databases">
        <title>Description of novel Gluconobacter species.</title>
        <authorList>
            <person name="Cleenwerck I."/>
            <person name="Cnockaert M."/>
            <person name="Borremans W."/>
            <person name="Wieme A.D."/>
            <person name="De Vuyst L."/>
            <person name="Vandamme P."/>
        </authorList>
    </citation>
    <scope>NUCLEOTIDE SEQUENCE [LARGE SCALE GENOMIC DNA]</scope>
    <source>
        <strain evidence="3 4">R-71646</strain>
    </source>
</reference>
<dbReference type="Proteomes" id="UP000644588">
    <property type="component" value="Unassembled WGS sequence"/>
</dbReference>
<reference evidence="4" key="1">
    <citation type="submission" date="2020-04" db="EMBL/GenBank/DDBJ databases">
        <title>Description of novel Gluconacetobacter.</title>
        <authorList>
            <person name="Sombolestani A."/>
        </authorList>
    </citation>
    <scope>NUCLEOTIDE SEQUENCE [LARGE SCALE GENOMIC DNA]</scope>
    <source>
        <strain evidence="4">R-71646</strain>
    </source>
</reference>
<accession>A0ABR9YNG4</accession>
<feature type="coiled-coil region" evidence="1">
    <location>
        <begin position="8"/>
        <end position="102"/>
    </location>
</feature>
<gene>
    <name evidence="3" type="ORF">HKD31_11300</name>
</gene>